<sequence length="170" mass="18909">MPRTKGRSFSSSLTMRTQPHPPHFLAVQSWASHTTHHSGRAAVQRTDDQSGRVQLSTTPQVMAKKCHVCRRLIGSLFSASNPCGGSDPSSYMYVVVGMVSQKSYIMLPLPPYVLLPPIFSQRCRASALHPLPSTKRSLYAYATIIGFFYIAGNCTASQFKCRRLAERMQE</sequence>
<keyword evidence="4" id="KW-1185">Reference proteome</keyword>
<name>A0ABR1KMM9_9PEZI</name>
<feature type="region of interest" description="Disordered" evidence="1">
    <location>
        <begin position="1"/>
        <end position="20"/>
    </location>
</feature>
<accession>A0ABR1KMM9</accession>
<keyword evidence="2" id="KW-1133">Transmembrane helix</keyword>
<proteinExistence type="predicted"/>
<dbReference type="EMBL" id="JBBPHU010000005">
    <property type="protein sequence ID" value="KAK7517737.1"/>
    <property type="molecule type" value="Genomic_DNA"/>
</dbReference>
<keyword evidence="2" id="KW-0812">Transmembrane</keyword>
<evidence type="ECO:0000256" key="2">
    <source>
        <dbReference type="SAM" id="Phobius"/>
    </source>
</evidence>
<evidence type="ECO:0000313" key="4">
    <source>
        <dbReference type="Proteomes" id="UP001363622"/>
    </source>
</evidence>
<reference evidence="3 4" key="1">
    <citation type="submission" date="2024-04" db="EMBL/GenBank/DDBJ databases">
        <title>Phyllosticta paracitricarpa is synonymous to the EU quarantine fungus P. citricarpa based on phylogenomic analyses.</title>
        <authorList>
            <consortium name="Lawrence Berkeley National Laboratory"/>
            <person name="Van Ingen-Buijs V.A."/>
            <person name="Van Westerhoven A.C."/>
            <person name="Haridas S."/>
            <person name="Skiadas P."/>
            <person name="Martin F."/>
            <person name="Groenewald J.Z."/>
            <person name="Crous P.W."/>
            <person name="Seidl M.F."/>
        </authorList>
    </citation>
    <scope>NUCLEOTIDE SEQUENCE [LARGE SCALE GENOMIC DNA]</scope>
    <source>
        <strain evidence="3 4">CBS 123371</strain>
    </source>
</reference>
<organism evidence="3 4">
    <name type="scientific">Phyllosticta citriasiana</name>
    <dbReference type="NCBI Taxonomy" id="595635"/>
    <lineage>
        <taxon>Eukaryota</taxon>
        <taxon>Fungi</taxon>
        <taxon>Dikarya</taxon>
        <taxon>Ascomycota</taxon>
        <taxon>Pezizomycotina</taxon>
        <taxon>Dothideomycetes</taxon>
        <taxon>Dothideomycetes incertae sedis</taxon>
        <taxon>Botryosphaeriales</taxon>
        <taxon>Phyllostictaceae</taxon>
        <taxon>Phyllosticta</taxon>
    </lineage>
</organism>
<feature type="compositionally biased region" description="Polar residues" evidence="1">
    <location>
        <begin position="7"/>
        <end position="17"/>
    </location>
</feature>
<evidence type="ECO:0000256" key="1">
    <source>
        <dbReference type="SAM" id="MobiDB-lite"/>
    </source>
</evidence>
<comment type="caution">
    <text evidence="3">The sequence shown here is derived from an EMBL/GenBank/DDBJ whole genome shotgun (WGS) entry which is preliminary data.</text>
</comment>
<protein>
    <submittedName>
        <fullName evidence="3">Uncharacterized protein</fullName>
    </submittedName>
</protein>
<feature type="transmembrane region" description="Helical" evidence="2">
    <location>
        <begin position="138"/>
        <end position="159"/>
    </location>
</feature>
<dbReference type="Proteomes" id="UP001363622">
    <property type="component" value="Unassembled WGS sequence"/>
</dbReference>
<gene>
    <name evidence="3" type="ORF">IWZ03DRAFT_179610</name>
</gene>
<keyword evidence="2" id="KW-0472">Membrane</keyword>
<evidence type="ECO:0000313" key="3">
    <source>
        <dbReference type="EMBL" id="KAK7517737.1"/>
    </source>
</evidence>